<dbReference type="SUPFAM" id="SSF53474">
    <property type="entry name" value="alpha/beta-Hydrolases"/>
    <property type="match status" value="1"/>
</dbReference>
<dbReference type="Gene3D" id="3.40.50.1820">
    <property type="entry name" value="alpha/beta hydrolase"/>
    <property type="match status" value="1"/>
</dbReference>
<dbReference type="OrthoDB" id="9764953at2"/>
<feature type="domain" description="Peptidase S9 prolyl oligopeptidase catalytic" evidence="2">
    <location>
        <begin position="142"/>
        <end position="285"/>
    </location>
</feature>
<evidence type="ECO:0000256" key="1">
    <source>
        <dbReference type="SAM" id="SignalP"/>
    </source>
</evidence>
<keyword evidence="1" id="KW-0732">Signal</keyword>
<proteinExistence type="predicted"/>
<evidence type="ECO:0000259" key="2">
    <source>
        <dbReference type="Pfam" id="PF00326"/>
    </source>
</evidence>
<dbReference type="InterPro" id="IPR050261">
    <property type="entry name" value="FrsA_esterase"/>
</dbReference>
<dbReference type="RefSeq" id="WP_093393785.1">
    <property type="nucleotide sequence ID" value="NZ_LT629736.1"/>
</dbReference>
<sequence>MKRFSIFHASAWLAAAALCAAQAVAQDGAGELEHPSDYLRVTNYPGGFVGADRESWRDAVPEIEDIEIPSSAGASPQKALYFDSGSEQAKPLLVVLHSWSTGYLQNIDIPIAEFAKANDWVFMHPNFRGANDGDPQTTASQLVLSDMQDALRYARENANVDESRIYLMGYSGGAMNALHLARLNPDVFAGTSIWVPVYDLVDWYEWNAQRGEKYAGEIEGACGGKPTADEAAKEECRKRSPSTHMSKVAGDVPILIAHGIDDETVPPDYALRAFSDLAEKGDAIDPALFDQLRSKRQIPESLRSRHVNDGGLVGFEQADADVLLHLKSGPAELVLFEGEHDMLYRPGLEWLARQRRD</sequence>
<dbReference type="InterPro" id="IPR029058">
    <property type="entry name" value="AB_hydrolase_fold"/>
</dbReference>
<reference evidence="4" key="1">
    <citation type="submission" date="2016-10" db="EMBL/GenBank/DDBJ databases">
        <authorList>
            <person name="Varghese N."/>
            <person name="Submissions S."/>
        </authorList>
    </citation>
    <scope>NUCLEOTIDE SEQUENCE [LARGE SCALE GENOMIC DNA]</scope>
    <source>
        <strain evidence="4">NRRL B-51270</strain>
    </source>
</reference>
<dbReference type="STRING" id="487184.SAMN05216421_1928"/>
<dbReference type="InterPro" id="IPR001375">
    <property type="entry name" value="Peptidase_S9_cat"/>
</dbReference>
<dbReference type="Proteomes" id="UP000243207">
    <property type="component" value="Chromosome I"/>
</dbReference>
<keyword evidence="4" id="KW-1185">Reference proteome</keyword>
<accession>A0A1H1U056</accession>
<feature type="signal peptide" evidence="1">
    <location>
        <begin position="1"/>
        <end position="25"/>
    </location>
</feature>
<feature type="chain" id="PRO_5009261671" evidence="1">
    <location>
        <begin position="26"/>
        <end position="357"/>
    </location>
</feature>
<name>A0A1H1U056_9GAMM</name>
<protein>
    <submittedName>
        <fullName evidence="3">Prolyl oligopeptidase family protein</fullName>
    </submittedName>
</protein>
<dbReference type="PANTHER" id="PTHR22946">
    <property type="entry name" value="DIENELACTONE HYDROLASE DOMAIN-CONTAINING PROTEIN-RELATED"/>
    <property type="match status" value="1"/>
</dbReference>
<organism evidence="3 4">
    <name type="scientific">Halopseudomonas xinjiangensis</name>
    <dbReference type="NCBI Taxonomy" id="487184"/>
    <lineage>
        <taxon>Bacteria</taxon>
        <taxon>Pseudomonadati</taxon>
        <taxon>Pseudomonadota</taxon>
        <taxon>Gammaproteobacteria</taxon>
        <taxon>Pseudomonadales</taxon>
        <taxon>Pseudomonadaceae</taxon>
        <taxon>Halopseudomonas</taxon>
    </lineage>
</organism>
<evidence type="ECO:0000313" key="4">
    <source>
        <dbReference type="Proteomes" id="UP000243207"/>
    </source>
</evidence>
<evidence type="ECO:0000313" key="3">
    <source>
        <dbReference type="EMBL" id="SDS65711.1"/>
    </source>
</evidence>
<dbReference type="GO" id="GO:0006508">
    <property type="term" value="P:proteolysis"/>
    <property type="evidence" value="ECO:0007669"/>
    <property type="project" value="InterPro"/>
</dbReference>
<dbReference type="EMBL" id="LT629736">
    <property type="protein sequence ID" value="SDS65711.1"/>
    <property type="molecule type" value="Genomic_DNA"/>
</dbReference>
<gene>
    <name evidence="3" type="ORF">SAMN05216421_1928</name>
</gene>
<dbReference type="AlphaFoldDB" id="A0A1H1U056"/>
<dbReference type="GO" id="GO:0008236">
    <property type="term" value="F:serine-type peptidase activity"/>
    <property type="evidence" value="ECO:0007669"/>
    <property type="project" value="InterPro"/>
</dbReference>
<dbReference type="Pfam" id="PF00326">
    <property type="entry name" value="Peptidase_S9"/>
    <property type="match status" value="1"/>
</dbReference>